<reference evidence="4" key="1">
    <citation type="submission" date="2013-06" db="EMBL/GenBank/DDBJ databases">
        <authorList>
            <person name="Zhao Q."/>
        </authorList>
    </citation>
    <scope>NUCLEOTIDE SEQUENCE</scope>
    <source>
        <strain evidence="4">cv. W1943</strain>
    </source>
</reference>
<name>A0A0E0PT59_ORYRU</name>
<feature type="region of interest" description="Disordered" evidence="1">
    <location>
        <begin position="97"/>
        <end position="124"/>
    </location>
</feature>
<sequence>MLCQQAVPIHRGRRSARRRWPLAVRRPPSPAARLLPESSSTTAGALDLLRYGRNFRRASPPPRPPLVNSAEPSSAQALREPDVSFSVGLLSNTASKEPITAHTSSSSSPLTVQHDDTETSTPSQCCLWSSPGSSILVRRPRGWYFVFYIRMDPGGCFHMYPDVGCGPYQSLSEVDDAINQHLHDLRIPEMGEELDRLPPMEKMIRQAMYWPDGKRKRCKSAGYFEKDKCHLIQALVEKYNEDHNLLGDFAYELKDFLQHGVIYEDQRRYHHLNFTAKVKRADGNNGYVGMKHPNNDAYSGGHLDGYLPFGVNSYARNNDEELSVKDEEDMLRRMYKGLDKPGGFKRPIPKFATRIVWKTEEEAGVEAGAETRVGQLGLGP</sequence>
<evidence type="ECO:0000256" key="1">
    <source>
        <dbReference type="SAM" id="MobiDB-lite"/>
    </source>
</evidence>
<dbReference type="EnsemblPlants" id="ORUFI06G02270.2">
    <property type="protein sequence ID" value="ORUFI06G02270.2"/>
    <property type="gene ID" value="ORUFI06G02270"/>
</dbReference>
<keyword evidence="4" id="KW-1185">Reference proteome</keyword>
<accession>A0A0E0PT59</accession>
<evidence type="ECO:0000259" key="2">
    <source>
        <dbReference type="Pfam" id="PF12274"/>
    </source>
</evidence>
<feature type="region of interest" description="Disordered" evidence="1">
    <location>
        <begin position="57"/>
        <end position="78"/>
    </location>
</feature>
<dbReference type="Pfam" id="PF12274">
    <property type="entry name" value="DUF3615"/>
    <property type="match status" value="1"/>
</dbReference>
<dbReference type="AlphaFoldDB" id="A0A0E0PT59"/>
<proteinExistence type="predicted"/>
<feature type="domain" description="DUF3615" evidence="2">
    <location>
        <begin position="233"/>
        <end position="281"/>
    </location>
</feature>
<evidence type="ECO:0000313" key="3">
    <source>
        <dbReference type="EnsemblPlants" id="ORUFI06G02270.2"/>
    </source>
</evidence>
<dbReference type="PANTHER" id="PTHR33326:SF44">
    <property type="entry name" value="OS10G0494950 PROTEIN"/>
    <property type="match status" value="1"/>
</dbReference>
<feature type="compositionally biased region" description="Polar residues" evidence="1">
    <location>
        <begin position="97"/>
        <end position="111"/>
    </location>
</feature>
<evidence type="ECO:0000313" key="4">
    <source>
        <dbReference type="Proteomes" id="UP000008022"/>
    </source>
</evidence>
<protein>
    <recommendedName>
        <fullName evidence="2">DUF3615 domain-containing protein</fullName>
    </recommendedName>
</protein>
<organism evidence="3 4">
    <name type="scientific">Oryza rufipogon</name>
    <name type="common">Brownbeard rice</name>
    <name type="synonym">Asian wild rice</name>
    <dbReference type="NCBI Taxonomy" id="4529"/>
    <lineage>
        <taxon>Eukaryota</taxon>
        <taxon>Viridiplantae</taxon>
        <taxon>Streptophyta</taxon>
        <taxon>Embryophyta</taxon>
        <taxon>Tracheophyta</taxon>
        <taxon>Spermatophyta</taxon>
        <taxon>Magnoliopsida</taxon>
        <taxon>Liliopsida</taxon>
        <taxon>Poales</taxon>
        <taxon>Poaceae</taxon>
        <taxon>BOP clade</taxon>
        <taxon>Oryzoideae</taxon>
        <taxon>Oryzeae</taxon>
        <taxon>Oryzinae</taxon>
        <taxon>Oryza</taxon>
    </lineage>
</organism>
<dbReference type="InterPro" id="IPR022059">
    <property type="entry name" value="DUF3615"/>
</dbReference>
<dbReference type="Gramene" id="ORUFI06G02270.2">
    <property type="protein sequence ID" value="ORUFI06G02270.2"/>
    <property type="gene ID" value="ORUFI06G02270"/>
</dbReference>
<dbReference type="PANTHER" id="PTHR33326">
    <property type="entry name" value="OS05G0543800 PROTEIN"/>
    <property type="match status" value="1"/>
</dbReference>
<dbReference type="Proteomes" id="UP000008022">
    <property type="component" value="Unassembled WGS sequence"/>
</dbReference>
<reference evidence="3" key="2">
    <citation type="submission" date="2015-06" db="UniProtKB">
        <authorList>
            <consortium name="EnsemblPlants"/>
        </authorList>
    </citation>
    <scope>IDENTIFICATION</scope>
</reference>